<name>D8IE73_BRAP9</name>
<keyword evidence="3" id="KW-1185">Reference proteome</keyword>
<dbReference type="Pfam" id="PF04545">
    <property type="entry name" value="Sigma70_r4"/>
    <property type="match status" value="1"/>
</dbReference>
<dbReference type="KEGG" id="bpo:BP951000_1463"/>
<proteinExistence type="predicted"/>
<evidence type="ECO:0000313" key="3">
    <source>
        <dbReference type="Proteomes" id="UP000000332"/>
    </source>
</evidence>
<organism evidence="2 3">
    <name type="scientific">Brachyspira pilosicoli (strain ATCC BAA-1826 / 95/1000)</name>
    <dbReference type="NCBI Taxonomy" id="759914"/>
    <lineage>
        <taxon>Bacteria</taxon>
        <taxon>Pseudomonadati</taxon>
        <taxon>Spirochaetota</taxon>
        <taxon>Spirochaetia</taxon>
        <taxon>Brachyspirales</taxon>
        <taxon>Brachyspiraceae</taxon>
        <taxon>Brachyspira</taxon>
    </lineage>
</organism>
<evidence type="ECO:0000259" key="1">
    <source>
        <dbReference type="PROSITE" id="PS50943"/>
    </source>
</evidence>
<gene>
    <name evidence="2" type="ordered locus">BP951000_1463</name>
</gene>
<dbReference type="InterPro" id="IPR013324">
    <property type="entry name" value="RNA_pol_sigma_r3/r4-like"/>
</dbReference>
<dbReference type="STRING" id="759914.BP951000_1463"/>
<dbReference type="AlphaFoldDB" id="D8IE73"/>
<feature type="domain" description="HTH cro/C1-type" evidence="1">
    <location>
        <begin position="68"/>
        <end position="89"/>
    </location>
</feature>
<reference evidence="2 3" key="1">
    <citation type="journal article" date="2010" name="PLoS ONE">
        <title>The complete genome sequence of the pathogenic intestinal spirochete Brachyspira pilosicoli and comparison with other Brachyspira genomes.</title>
        <authorList>
            <person name="Wanchanthuek P."/>
            <person name="Bellgard M.I."/>
            <person name="La T."/>
            <person name="Ryan K."/>
            <person name="Moolhuijzen P."/>
            <person name="Chapman B."/>
            <person name="Black M."/>
            <person name="Schibeci D."/>
            <person name="Hunter A."/>
            <person name="Barrero R."/>
            <person name="Phillips N.D."/>
            <person name="Hampson D.J."/>
        </authorList>
    </citation>
    <scope>NUCLEOTIDE SEQUENCE [LARGE SCALE GENOMIC DNA]</scope>
    <source>
        <strain evidence="3">ATCC BAA-1826 / 95/1000</strain>
    </source>
</reference>
<dbReference type="Proteomes" id="UP000000332">
    <property type="component" value="Chromosome"/>
</dbReference>
<dbReference type="GO" id="GO:0003700">
    <property type="term" value="F:DNA-binding transcription factor activity"/>
    <property type="evidence" value="ECO:0007669"/>
    <property type="project" value="InterPro"/>
</dbReference>
<evidence type="ECO:0000313" key="2">
    <source>
        <dbReference type="EMBL" id="ADK31446.1"/>
    </source>
</evidence>
<dbReference type="InParanoid" id="D8IE73"/>
<dbReference type="Gene3D" id="1.20.140.160">
    <property type="match status" value="1"/>
</dbReference>
<dbReference type="SUPFAM" id="SSF88659">
    <property type="entry name" value="Sigma3 and sigma4 domains of RNA polymerase sigma factors"/>
    <property type="match status" value="1"/>
</dbReference>
<accession>D8IE73</accession>
<dbReference type="InterPro" id="IPR007630">
    <property type="entry name" value="RNA_pol_sigma70_r4"/>
</dbReference>
<protein>
    <submittedName>
        <fullName evidence="2">Putative RNA polymerase domain-containing protein</fullName>
    </submittedName>
</protein>
<dbReference type="GO" id="GO:0006352">
    <property type="term" value="P:DNA-templated transcription initiation"/>
    <property type="evidence" value="ECO:0007669"/>
    <property type="project" value="InterPro"/>
</dbReference>
<dbReference type="HOGENOM" id="CLU_159161_0_0_12"/>
<sequence>MMEHLQTISGKRLSYLDMTLYNSNKNIDDVEDLSLYTYGLSNIQERDVKRIIVALLPKDHIEVLKLYSNGYTQKEIGEKLNVSQSSISQKLEHIKKSLKDSIVAVLPYLV</sequence>
<dbReference type="PROSITE" id="PS50943">
    <property type="entry name" value="HTH_CROC1"/>
    <property type="match status" value="1"/>
</dbReference>
<dbReference type="EMBL" id="CP002025">
    <property type="protein sequence ID" value="ADK31446.1"/>
    <property type="molecule type" value="Genomic_DNA"/>
</dbReference>
<dbReference type="InterPro" id="IPR001387">
    <property type="entry name" value="Cro/C1-type_HTH"/>
</dbReference>